<comment type="cofactor">
    <cofactor evidence="5">
        <name>[2Fe-2S] cluster</name>
        <dbReference type="ChEBI" id="CHEBI:190135"/>
    </cofactor>
</comment>
<dbReference type="SUPFAM" id="SSF50022">
    <property type="entry name" value="ISP domain"/>
    <property type="match status" value="1"/>
</dbReference>
<evidence type="ECO:0000256" key="3">
    <source>
        <dbReference type="ARBA" id="ARBA00023004"/>
    </source>
</evidence>
<dbReference type="RefSeq" id="WP_275822113.1">
    <property type="nucleotide sequence ID" value="NZ_JARHUD010000004.1"/>
</dbReference>
<dbReference type="PANTHER" id="PTHR21496">
    <property type="entry name" value="FERREDOXIN-RELATED"/>
    <property type="match status" value="1"/>
</dbReference>
<evidence type="ECO:0000313" key="9">
    <source>
        <dbReference type="Proteomes" id="UP001215503"/>
    </source>
</evidence>
<evidence type="ECO:0000313" key="8">
    <source>
        <dbReference type="EMBL" id="MDF2096070.1"/>
    </source>
</evidence>
<dbReference type="CDD" id="cd03528">
    <property type="entry name" value="Rieske_RO_ferredoxin"/>
    <property type="match status" value="1"/>
</dbReference>
<dbReference type="InterPro" id="IPR017941">
    <property type="entry name" value="Rieske_2Fe-2S"/>
</dbReference>
<evidence type="ECO:0000256" key="4">
    <source>
        <dbReference type="ARBA" id="ARBA00023014"/>
    </source>
</evidence>
<comment type="similarity">
    <text evidence="6">Belongs to the bacterial ring-hydroxylating dioxygenase ferredoxin component family.</text>
</comment>
<sequence length="101" mass="11440">MAWHKVAQRDDIPADKPIEVRVGKRQIALYDYEGKIYATDNICTHAYACLHTGYYDDGTIECPLHQGVFDIQTGEPLEGPVDEALQTFEVKVEEGEVWIDV</sequence>
<dbReference type="EMBL" id="JARHUD010000004">
    <property type="protein sequence ID" value="MDF2096070.1"/>
    <property type="molecule type" value="Genomic_DNA"/>
</dbReference>
<dbReference type="PANTHER" id="PTHR21496:SF0">
    <property type="entry name" value="RIESKE DOMAIN-CONTAINING PROTEIN"/>
    <property type="match status" value="1"/>
</dbReference>
<evidence type="ECO:0000256" key="5">
    <source>
        <dbReference type="ARBA" id="ARBA00034078"/>
    </source>
</evidence>
<keyword evidence="1" id="KW-0001">2Fe-2S</keyword>
<evidence type="ECO:0000259" key="7">
    <source>
        <dbReference type="PROSITE" id="PS51296"/>
    </source>
</evidence>
<proteinExistence type="inferred from homology"/>
<keyword evidence="3" id="KW-0408">Iron</keyword>
<dbReference type="PROSITE" id="PS51296">
    <property type="entry name" value="RIESKE"/>
    <property type="match status" value="1"/>
</dbReference>
<feature type="domain" description="Rieske" evidence="7">
    <location>
        <begin position="3"/>
        <end position="99"/>
    </location>
</feature>
<protein>
    <submittedName>
        <fullName evidence="8">Non-heme iron oxygenase ferredoxin subunit</fullName>
    </submittedName>
</protein>
<evidence type="ECO:0000256" key="6">
    <source>
        <dbReference type="ARBA" id="ARBA00038001"/>
    </source>
</evidence>
<evidence type="ECO:0000256" key="2">
    <source>
        <dbReference type="ARBA" id="ARBA00022723"/>
    </source>
</evidence>
<gene>
    <name evidence="8" type="ORF">P2G67_08790</name>
</gene>
<dbReference type="InterPro" id="IPR036922">
    <property type="entry name" value="Rieske_2Fe-2S_sf"/>
</dbReference>
<reference evidence="8 9" key="1">
    <citation type="submission" date="2023-03" db="EMBL/GenBank/DDBJ databases">
        <title>Fodinicurvata sp. CAU 1616 isolated from sea sendiment.</title>
        <authorList>
            <person name="Kim W."/>
        </authorList>
    </citation>
    <scope>NUCLEOTIDE SEQUENCE [LARGE SCALE GENOMIC DNA]</scope>
    <source>
        <strain evidence="8 9">CAU 1616</strain>
    </source>
</reference>
<comment type="caution">
    <text evidence="8">The sequence shown here is derived from an EMBL/GenBank/DDBJ whole genome shotgun (WGS) entry which is preliminary data.</text>
</comment>
<accession>A0ABT5YMS7</accession>
<organism evidence="8 9">
    <name type="scientific">Aquibaculum arenosum</name>
    <dbReference type="NCBI Taxonomy" id="3032591"/>
    <lineage>
        <taxon>Bacteria</taxon>
        <taxon>Pseudomonadati</taxon>
        <taxon>Pseudomonadota</taxon>
        <taxon>Alphaproteobacteria</taxon>
        <taxon>Rhodospirillales</taxon>
        <taxon>Rhodovibrionaceae</taxon>
        <taxon>Aquibaculum</taxon>
    </lineage>
</organism>
<dbReference type="Gene3D" id="2.102.10.10">
    <property type="entry name" value="Rieske [2Fe-2S] iron-sulphur domain"/>
    <property type="match status" value="1"/>
</dbReference>
<dbReference type="Proteomes" id="UP001215503">
    <property type="component" value="Unassembled WGS sequence"/>
</dbReference>
<keyword evidence="9" id="KW-1185">Reference proteome</keyword>
<keyword evidence="2" id="KW-0479">Metal-binding</keyword>
<dbReference type="Pfam" id="PF00355">
    <property type="entry name" value="Rieske"/>
    <property type="match status" value="1"/>
</dbReference>
<keyword evidence="4" id="KW-0411">Iron-sulfur</keyword>
<evidence type="ECO:0000256" key="1">
    <source>
        <dbReference type="ARBA" id="ARBA00022714"/>
    </source>
</evidence>
<name>A0ABT5YMS7_9PROT</name>